<feature type="coiled-coil region" evidence="3">
    <location>
        <begin position="300"/>
        <end position="352"/>
    </location>
</feature>
<proteinExistence type="inferred from homology"/>
<dbReference type="AlphaFoldDB" id="A0ABD3A9Q2"/>
<gene>
    <name evidence="5" type="ORF">ACH5RR_007754</name>
</gene>
<accession>A0ABD3A9Q2</accession>
<evidence type="ECO:0000256" key="3">
    <source>
        <dbReference type="SAM" id="Coils"/>
    </source>
</evidence>
<feature type="coiled-coil region" evidence="3">
    <location>
        <begin position="185"/>
        <end position="233"/>
    </location>
</feature>
<comment type="similarity">
    <text evidence="1">Belongs to the WEB family.</text>
</comment>
<evidence type="ECO:0000313" key="5">
    <source>
        <dbReference type="EMBL" id="KAL3528432.1"/>
    </source>
</evidence>
<protein>
    <recommendedName>
        <fullName evidence="7">WEB family protein</fullName>
    </recommendedName>
</protein>
<name>A0ABD3A9Q2_9GENT</name>
<comment type="caution">
    <text evidence="5">The sequence shown here is derived from an EMBL/GenBank/DDBJ whole genome shotgun (WGS) entry which is preliminary data.</text>
</comment>
<sequence>MAEIDTKSIESVQAAISLFGGENNQRKNKLTGKDELDKEKEHENLLKDLANVKVQLEGMDSAYKQALLKLDHYQKTDDEVSTLLKSSELEKDALINDFKESRIRISELESTNKEMADQIFEYVNVREQLSHVLIELKDTQGQLLVLEVELASAKDAKFESLTIAEVAETALSLEKLRTEELLRHVNELNEMIMHLKMSAVEAEKEKNGLISEKGVAEAEVAEARKQLQNVTEQIELMHYLENQLLEKSALVDSLTQELQKANALHSSSEKVAFDALCELNHLKADLDLKEEKNLNQAGYISTLETELKELKVENSKANEEMQRLMRDAEEMREELERTRSEMTEAREKEIAAQVEMAMLKSEIHKGRSKIAAAEAAEERATTEKSAVYAALQQLALEAEEAKKEYRQLKAASEITEESVKIQHEDSAQSKEIPNSKSNAGNEDAENMKNDAQITIPKEEYAILVEKAEKADRFLKPGLEDSNESENLTKELEITTAKIAEFRARAEQAISRAEAAEKAKVELEEQLKKWKAHKARRKAAFAALLDVSVSKEINEASSSKEISTFRYHNGPKVYQPLGKVLNMKF</sequence>
<dbReference type="Proteomes" id="UP001630127">
    <property type="component" value="Unassembled WGS sequence"/>
</dbReference>
<dbReference type="InterPro" id="IPR008545">
    <property type="entry name" value="Web"/>
</dbReference>
<dbReference type="Pfam" id="PF05701">
    <property type="entry name" value="WEMBL"/>
    <property type="match status" value="1"/>
</dbReference>
<evidence type="ECO:0000313" key="6">
    <source>
        <dbReference type="Proteomes" id="UP001630127"/>
    </source>
</evidence>
<organism evidence="5 6">
    <name type="scientific">Cinchona calisaya</name>
    <dbReference type="NCBI Taxonomy" id="153742"/>
    <lineage>
        <taxon>Eukaryota</taxon>
        <taxon>Viridiplantae</taxon>
        <taxon>Streptophyta</taxon>
        <taxon>Embryophyta</taxon>
        <taxon>Tracheophyta</taxon>
        <taxon>Spermatophyta</taxon>
        <taxon>Magnoliopsida</taxon>
        <taxon>eudicotyledons</taxon>
        <taxon>Gunneridae</taxon>
        <taxon>Pentapetalae</taxon>
        <taxon>asterids</taxon>
        <taxon>lamiids</taxon>
        <taxon>Gentianales</taxon>
        <taxon>Rubiaceae</taxon>
        <taxon>Cinchonoideae</taxon>
        <taxon>Cinchoneae</taxon>
        <taxon>Cinchona</taxon>
    </lineage>
</organism>
<dbReference type="PANTHER" id="PTHR32054">
    <property type="entry name" value="HEAVY CHAIN, PUTATIVE, EXPRESSED-RELATED-RELATED"/>
    <property type="match status" value="1"/>
</dbReference>
<keyword evidence="2 3" id="KW-0175">Coiled coil</keyword>
<reference evidence="5 6" key="1">
    <citation type="submission" date="2024-11" db="EMBL/GenBank/DDBJ databases">
        <title>A near-complete genome assembly of Cinchona calisaya.</title>
        <authorList>
            <person name="Lian D.C."/>
            <person name="Zhao X.W."/>
            <person name="Wei L."/>
        </authorList>
    </citation>
    <scope>NUCLEOTIDE SEQUENCE [LARGE SCALE GENOMIC DNA]</scope>
    <source>
        <tissue evidence="5">Nenye</tissue>
    </source>
</reference>
<feature type="coiled-coil region" evidence="3">
    <location>
        <begin position="484"/>
        <end position="532"/>
    </location>
</feature>
<evidence type="ECO:0008006" key="7">
    <source>
        <dbReference type="Google" id="ProtNLM"/>
    </source>
</evidence>
<evidence type="ECO:0000256" key="2">
    <source>
        <dbReference type="ARBA" id="ARBA00023054"/>
    </source>
</evidence>
<feature type="region of interest" description="Disordered" evidence="4">
    <location>
        <begin position="412"/>
        <end position="446"/>
    </location>
</feature>
<feature type="coiled-coil region" evidence="3">
    <location>
        <begin position="98"/>
        <end position="156"/>
    </location>
</feature>
<feature type="compositionally biased region" description="Polar residues" evidence="4">
    <location>
        <begin position="429"/>
        <end position="440"/>
    </location>
</feature>
<keyword evidence="6" id="KW-1185">Reference proteome</keyword>
<dbReference type="PANTHER" id="PTHR32054:SF17">
    <property type="entry name" value="EXPRESSED PROTEIN"/>
    <property type="match status" value="1"/>
</dbReference>
<feature type="compositionally biased region" description="Basic and acidic residues" evidence="4">
    <location>
        <begin position="417"/>
        <end position="428"/>
    </location>
</feature>
<dbReference type="EMBL" id="JBJUIK010000004">
    <property type="protein sequence ID" value="KAL3528432.1"/>
    <property type="molecule type" value="Genomic_DNA"/>
</dbReference>
<evidence type="ECO:0000256" key="1">
    <source>
        <dbReference type="ARBA" id="ARBA00005485"/>
    </source>
</evidence>
<evidence type="ECO:0000256" key="4">
    <source>
        <dbReference type="SAM" id="MobiDB-lite"/>
    </source>
</evidence>